<reference evidence="2 3" key="1">
    <citation type="journal article" date="2022" name="Gigascience">
        <title>A chromosome-level genome assembly and annotation of the desert horned lizard, Phrynosoma platyrhinos, provides insight into chromosomal rearrangements among reptiles.</title>
        <authorList>
            <person name="Koochekian N."/>
            <person name="Ascanio A."/>
            <person name="Farleigh K."/>
            <person name="Card D.C."/>
            <person name="Schield D.R."/>
            <person name="Castoe T.A."/>
            <person name="Jezkova T."/>
        </authorList>
    </citation>
    <scope>NUCLEOTIDE SEQUENCE [LARGE SCALE GENOMIC DNA]</scope>
    <source>
        <strain evidence="2">NK-2021</strain>
    </source>
</reference>
<accession>A0ABQ7SMI1</accession>
<comment type="caution">
    <text evidence="2">The sequence shown here is derived from an EMBL/GenBank/DDBJ whole genome shotgun (WGS) entry which is preliminary data.</text>
</comment>
<evidence type="ECO:0000313" key="3">
    <source>
        <dbReference type="Proteomes" id="UP000826234"/>
    </source>
</evidence>
<protein>
    <submittedName>
        <fullName evidence="2">Uncharacterized protein</fullName>
    </submittedName>
</protein>
<proteinExistence type="predicted"/>
<feature type="region of interest" description="Disordered" evidence="1">
    <location>
        <begin position="265"/>
        <end position="297"/>
    </location>
</feature>
<gene>
    <name evidence="2" type="ORF">JD844_017808</name>
</gene>
<feature type="region of interest" description="Disordered" evidence="1">
    <location>
        <begin position="205"/>
        <end position="231"/>
    </location>
</feature>
<keyword evidence="3" id="KW-1185">Reference proteome</keyword>
<dbReference type="EMBL" id="JAIPUX010005289">
    <property type="protein sequence ID" value="KAH0618519.1"/>
    <property type="molecule type" value="Genomic_DNA"/>
</dbReference>
<evidence type="ECO:0000313" key="2">
    <source>
        <dbReference type="EMBL" id="KAH0618519.1"/>
    </source>
</evidence>
<sequence length="338" mass="37397">MMSESFPIFTQNGGYKENYVLNRWLALYGNKAFYDMNKRGEVCMDLNPVLQNNYNESIAVIGSKKPPPPPNVTVKRKKRLTLSGKPKCFTIQILSVEKARCDVCISSKKETPIVQKTGASVTRTINSNILKERNITRSLPTCSKDTLMIQGVNLKSAEYPDTLSSSLISRMKSQLPLNSVEDVHGKGRMIFVDYIPISKPIPIHRPGGEASAISDPTKTKPSETNKSLTCHQDVFDQKPFQDENRAANIEILALQCKALVQEGRKGSSSRLTSSASLKGFPGEISNSLGSQKPADMATCSEEQHIMPTHSAIISIPTAQFDTIESHRDQSMQDFNDTL</sequence>
<dbReference type="Proteomes" id="UP000826234">
    <property type="component" value="Unassembled WGS sequence"/>
</dbReference>
<evidence type="ECO:0000256" key="1">
    <source>
        <dbReference type="SAM" id="MobiDB-lite"/>
    </source>
</evidence>
<feature type="compositionally biased region" description="Low complexity" evidence="1">
    <location>
        <begin position="266"/>
        <end position="278"/>
    </location>
</feature>
<name>A0ABQ7SMI1_PHRPL</name>
<organism evidence="2 3">
    <name type="scientific">Phrynosoma platyrhinos</name>
    <name type="common">Desert horned lizard</name>
    <dbReference type="NCBI Taxonomy" id="52577"/>
    <lineage>
        <taxon>Eukaryota</taxon>
        <taxon>Metazoa</taxon>
        <taxon>Chordata</taxon>
        <taxon>Craniata</taxon>
        <taxon>Vertebrata</taxon>
        <taxon>Euteleostomi</taxon>
        <taxon>Lepidosauria</taxon>
        <taxon>Squamata</taxon>
        <taxon>Bifurcata</taxon>
        <taxon>Unidentata</taxon>
        <taxon>Episquamata</taxon>
        <taxon>Toxicofera</taxon>
        <taxon>Iguania</taxon>
        <taxon>Phrynosomatidae</taxon>
        <taxon>Phrynosomatinae</taxon>
        <taxon>Phrynosoma</taxon>
    </lineage>
</organism>